<evidence type="ECO:0000313" key="4">
    <source>
        <dbReference type="Proteomes" id="UP000422744"/>
    </source>
</evidence>
<organism evidence="3 4">
    <name type="scientific">Wolbachia pipientis</name>
    <dbReference type="NCBI Taxonomy" id="955"/>
    <lineage>
        <taxon>Bacteria</taxon>
        <taxon>Pseudomonadati</taxon>
        <taxon>Pseudomonadota</taxon>
        <taxon>Alphaproteobacteria</taxon>
        <taxon>Rickettsiales</taxon>
        <taxon>Anaplasmataceae</taxon>
        <taxon>Wolbachieae</taxon>
        <taxon>Wolbachia</taxon>
    </lineage>
</organism>
<evidence type="ECO:0000313" key="3">
    <source>
        <dbReference type="EMBL" id="QGT16658.1"/>
    </source>
</evidence>
<dbReference type="Pfam" id="PF13276">
    <property type="entry name" value="HTH_21"/>
    <property type="match status" value="1"/>
</dbReference>
<evidence type="ECO:0000313" key="2">
    <source>
        <dbReference type="EMBL" id="QGT16343.1"/>
    </source>
</evidence>
<dbReference type="InterPro" id="IPR025948">
    <property type="entry name" value="HTH-like_dom"/>
</dbReference>
<dbReference type="AlphaFoldDB" id="A0A6I6CPZ2"/>
<name>A0A6I6CPZ2_WOLPI</name>
<evidence type="ECO:0000259" key="1">
    <source>
        <dbReference type="Pfam" id="PF13276"/>
    </source>
</evidence>
<dbReference type="Proteomes" id="UP000422744">
    <property type="component" value="Chromosome"/>
</dbReference>
<dbReference type="EMBL" id="CP037426">
    <property type="protein sequence ID" value="QGT16343.1"/>
    <property type="molecule type" value="Genomic_DNA"/>
</dbReference>
<accession>A0A6I6CPZ2</accession>
<proteinExistence type="predicted"/>
<protein>
    <submittedName>
        <fullName evidence="3">Transposase</fullName>
    </submittedName>
</protein>
<dbReference type="EMBL" id="CP037426">
    <property type="protein sequence ID" value="QGT16658.1"/>
    <property type="molecule type" value="Genomic_DNA"/>
</dbReference>
<gene>
    <name evidence="2" type="ORF">E0495_03685</name>
    <name evidence="3" type="ORF">E0495_05690</name>
</gene>
<reference evidence="3 4" key="1">
    <citation type="submission" date="2019-03" db="EMBL/GenBank/DDBJ databases">
        <title>Wolbachia endosymbiont of Haematobia irritans wIrr.</title>
        <authorList>
            <person name="Parry R.H."/>
            <person name="Asgari S."/>
        </authorList>
    </citation>
    <scope>NUCLEOTIDE SEQUENCE [LARGE SCALE GENOMIC DNA]</scope>
    <source>
        <strain evidence="3">WIrr</strain>
        <strain evidence="4">wIrr</strain>
    </source>
</reference>
<feature type="domain" description="HTH-like" evidence="1">
    <location>
        <begin position="17"/>
        <end position="47"/>
    </location>
</feature>
<sequence length="49" mass="5344">MVVLVAKEKSSKELAKEGLLADIQKIHQASKCRYGAPKIHAELKALGKN</sequence>